<protein>
    <submittedName>
        <fullName evidence="2">Uncharacterized protein</fullName>
    </submittedName>
</protein>
<gene>
    <name evidence="2" type="ORF">K1X15_20600</name>
</gene>
<evidence type="ECO:0000313" key="2">
    <source>
        <dbReference type="EMBL" id="QYO76929.1"/>
    </source>
</evidence>
<sequence length="72" mass="7858">MRIAIVGLLTALSLVSVSAVEMKAKKPVCAGEMSSEYPCEWQRKLLVAQREFAANLDAVDETTTGSITRTDR</sequence>
<keyword evidence="1" id="KW-0732">Signal</keyword>
<organism evidence="2 3">
    <name type="scientific">Devosia salina</name>
    <dbReference type="NCBI Taxonomy" id="2860336"/>
    <lineage>
        <taxon>Bacteria</taxon>
        <taxon>Pseudomonadati</taxon>
        <taxon>Pseudomonadota</taxon>
        <taxon>Alphaproteobacteria</taxon>
        <taxon>Hyphomicrobiales</taxon>
        <taxon>Devosiaceae</taxon>
        <taxon>Devosia</taxon>
    </lineage>
</organism>
<name>A0ABX8WGW6_9HYPH</name>
<reference evidence="2 3" key="1">
    <citation type="submission" date="2021-08" db="EMBL/GenBank/DDBJ databases">
        <title>Devosia salina sp. nov., isolated from the South China Sea sediment.</title>
        <authorList>
            <person name="Zhou Z."/>
        </authorList>
    </citation>
    <scope>NUCLEOTIDE SEQUENCE [LARGE SCALE GENOMIC DNA]</scope>
    <source>
        <strain evidence="2 3">SCS-3</strain>
    </source>
</reference>
<dbReference type="EMBL" id="CP080590">
    <property type="protein sequence ID" value="QYO76929.1"/>
    <property type="molecule type" value="Genomic_DNA"/>
</dbReference>
<dbReference type="Proteomes" id="UP000825799">
    <property type="component" value="Chromosome"/>
</dbReference>
<evidence type="ECO:0000313" key="3">
    <source>
        <dbReference type="Proteomes" id="UP000825799"/>
    </source>
</evidence>
<accession>A0ABX8WGW6</accession>
<proteinExistence type="predicted"/>
<evidence type="ECO:0000256" key="1">
    <source>
        <dbReference type="SAM" id="SignalP"/>
    </source>
</evidence>
<feature type="chain" id="PRO_5046759620" evidence="1">
    <location>
        <begin position="20"/>
        <end position="72"/>
    </location>
</feature>
<feature type="signal peptide" evidence="1">
    <location>
        <begin position="1"/>
        <end position="19"/>
    </location>
</feature>
<dbReference type="RefSeq" id="WP_220305393.1">
    <property type="nucleotide sequence ID" value="NZ_CP080590.1"/>
</dbReference>
<keyword evidence="3" id="KW-1185">Reference proteome</keyword>